<evidence type="ECO:0000313" key="1">
    <source>
        <dbReference type="EMBL" id="QCD45668.1"/>
    </source>
</evidence>
<keyword evidence="2" id="KW-1185">Reference proteome</keyword>
<dbReference type="EMBL" id="CP012542">
    <property type="protein sequence ID" value="QCD45668.1"/>
    <property type="molecule type" value="Genomic_DNA"/>
</dbReference>
<dbReference type="RefSeq" id="WP_171994303.1">
    <property type="nucleotide sequence ID" value="NZ_CP012542.1"/>
</dbReference>
<name>A0A6G5QJ01_9BACT</name>
<reference evidence="1 2" key="1">
    <citation type="submission" date="2016-07" db="EMBL/GenBank/DDBJ databases">
        <title>Comparative genomics of the Campylobacter concisus group.</title>
        <authorList>
            <person name="Miller W.G."/>
            <person name="Yee E."/>
            <person name="Chapman M.H."/>
            <person name="Huynh S."/>
            <person name="Bono J.L."/>
            <person name="On S.L.W."/>
            <person name="StLeger J."/>
            <person name="Foster G."/>
            <person name="Parker C.T."/>
        </authorList>
    </citation>
    <scope>NUCLEOTIDE SEQUENCE [LARGE SCALE GENOMIC DNA]</scope>
    <source>
        <strain evidence="1 2">CCUG 21559</strain>
    </source>
</reference>
<sequence length="426" mass="45612">MLSDINTQILNLISDKQTNIKTEFKQGSGILTATITDKGKIKEIEIPAVIKVKDKFILNGKDITNKLDTNLANNINQTLNSQEFKDNIIKELTSNQSTPIDEKTINQIKATLNSKEWDDKTTTLSGIGSLIITAIITYLTAGAGATFAGGIGLASSTASATAVSAMTSAVITQTSTALISSAITGNKPNIDLGLLATNTISAGVLSYANFTFGTNALTENMNISDYAKNATINGVGQGITSQIKGESFKDGFTIGAITSILSDSALQMRKYVKDNYDYIGKEKLSDGLRGDGAKVAGSHPERVLSENGVYDHIDVPAPTGGPQMKEGTLFGFKYDKGGFVDSVLEHYAGPHDFMSSWNYENISGVTYLKDNGTLTNITSGLLLIPATPFAIAPFIQDNMASIGIYKDLKRDNKQIREEVINKAKGY</sequence>
<proteinExistence type="predicted"/>
<gene>
    <name evidence="1" type="ORF">CMUC_1927</name>
</gene>
<dbReference type="Proteomes" id="UP000503264">
    <property type="component" value="Chromosome"/>
</dbReference>
<evidence type="ECO:0000313" key="2">
    <source>
        <dbReference type="Proteomes" id="UP000503264"/>
    </source>
</evidence>
<organism evidence="1 2">
    <name type="scientific">Campylobacter mucosalis CCUG 21559</name>
    <dbReference type="NCBI Taxonomy" id="1032067"/>
    <lineage>
        <taxon>Bacteria</taxon>
        <taxon>Pseudomonadati</taxon>
        <taxon>Campylobacterota</taxon>
        <taxon>Epsilonproteobacteria</taxon>
        <taxon>Campylobacterales</taxon>
        <taxon>Campylobacteraceae</taxon>
        <taxon>Campylobacter</taxon>
    </lineage>
</organism>
<dbReference type="AlphaFoldDB" id="A0A6G5QJ01"/>
<protein>
    <submittedName>
        <fullName evidence="1">Putative membrane protein</fullName>
    </submittedName>
</protein>
<accession>A0A6G5QJ01</accession>